<feature type="domain" description="NAD-dependent epimerase/dehydratase" evidence="14">
    <location>
        <begin position="315"/>
        <end position="553"/>
    </location>
</feature>
<evidence type="ECO:0000256" key="13">
    <source>
        <dbReference type="ARBA" id="ARBA00049132"/>
    </source>
</evidence>
<evidence type="ECO:0000256" key="11">
    <source>
        <dbReference type="ARBA" id="ARBA00042831"/>
    </source>
</evidence>
<evidence type="ECO:0000259" key="14">
    <source>
        <dbReference type="Pfam" id="PF01370"/>
    </source>
</evidence>
<organism evidence="15 16">
    <name type="scientific">Solanum commersonii</name>
    <name type="common">Commerson's wild potato</name>
    <name type="synonym">Commerson's nightshade</name>
    <dbReference type="NCBI Taxonomy" id="4109"/>
    <lineage>
        <taxon>Eukaryota</taxon>
        <taxon>Viridiplantae</taxon>
        <taxon>Streptophyta</taxon>
        <taxon>Embryophyta</taxon>
        <taxon>Tracheophyta</taxon>
        <taxon>Spermatophyta</taxon>
        <taxon>Magnoliopsida</taxon>
        <taxon>eudicotyledons</taxon>
        <taxon>Gunneridae</taxon>
        <taxon>Pentapetalae</taxon>
        <taxon>asterids</taxon>
        <taxon>lamiids</taxon>
        <taxon>Solanales</taxon>
        <taxon>Solanaceae</taxon>
        <taxon>Solanoideae</taxon>
        <taxon>Solaneae</taxon>
        <taxon>Solanum</taxon>
    </lineage>
</organism>
<evidence type="ECO:0000256" key="8">
    <source>
        <dbReference type="ARBA" id="ARBA00039057"/>
    </source>
</evidence>
<evidence type="ECO:0000256" key="5">
    <source>
        <dbReference type="ARBA" id="ARBA00023445"/>
    </source>
</evidence>
<keyword evidence="2" id="KW-0521">NADP</keyword>
<dbReference type="InterPro" id="IPR050425">
    <property type="entry name" value="NAD(P)_dehydrat-like"/>
</dbReference>
<dbReference type="Gene3D" id="3.40.50.720">
    <property type="entry name" value="NAD(P)-binding Rossmann-like Domain"/>
    <property type="match status" value="3"/>
</dbReference>
<proteinExistence type="inferred from homology"/>
<dbReference type="EC" id="1.1.1.219" evidence="8"/>
<gene>
    <name evidence="15" type="ORF">H5410_000656</name>
</gene>
<name>A0A9J6AXK5_SOLCO</name>
<protein>
    <recommendedName>
        <fullName evidence="9">Dihydroflavonol 4-reductase</fullName>
        <ecNumber evidence="8">1.1.1.219</ecNumber>
        <ecNumber evidence="7">1.1.1.234</ecNumber>
    </recommendedName>
    <alternativeName>
        <fullName evidence="11">Dihydrokaempferol 4-reductase</fullName>
    </alternativeName>
    <alternativeName>
        <fullName evidence="10">Flavanone 4-reductase</fullName>
    </alternativeName>
</protein>
<evidence type="ECO:0000256" key="7">
    <source>
        <dbReference type="ARBA" id="ARBA00039055"/>
    </source>
</evidence>
<dbReference type="FunFam" id="3.40.50.720:FF:000085">
    <property type="entry name" value="Dihydroflavonol reductase"/>
    <property type="match status" value="3"/>
</dbReference>
<evidence type="ECO:0000256" key="1">
    <source>
        <dbReference type="ARBA" id="ARBA00004935"/>
    </source>
</evidence>
<feature type="domain" description="NAD-dependent epimerase/dehydratase" evidence="14">
    <location>
        <begin position="630"/>
        <end position="868"/>
    </location>
</feature>
<evidence type="ECO:0000256" key="10">
    <source>
        <dbReference type="ARBA" id="ARBA00042087"/>
    </source>
</evidence>
<comment type="similarity">
    <text evidence="5">Belongs to the NAD(P)-dependent epimerase/dehydratase family. Dihydroflavonol-4-reductase subfamily.</text>
</comment>
<evidence type="ECO:0000313" key="15">
    <source>
        <dbReference type="EMBL" id="KAG5628939.1"/>
    </source>
</evidence>
<reference evidence="15 16" key="1">
    <citation type="submission" date="2020-09" db="EMBL/GenBank/DDBJ databases">
        <title>De no assembly of potato wild relative species, Solanum commersonii.</title>
        <authorList>
            <person name="Cho K."/>
        </authorList>
    </citation>
    <scope>NUCLEOTIDE SEQUENCE [LARGE SCALE GENOMIC DNA]</scope>
    <source>
        <strain evidence="15">LZ3.2</strain>
        <tissue evidence="15">Leaf</tissue>
    </source>
</reference>
<evidence type="ECO:0000256" key="3">
    <source>
        <dbReference type="ARBA" id="ARBA00023002"/>
    </source>
</evidence>
<dbReference type="GO" id="GO:0045552">
    <property type="term" value="F:dihydroflavanol 4-reductase activity"/>
    <property type="evidence" value="ECO:0007669"/>
    <property type="project" value="UniProtKB-EC"/>
</dbReference>
<dbReference type="CDD" id="cd08958">
    <property type="entry name" value="FR_SDR_e"/>
    <property type="match status" value="3"/>
</dbReference>
<dbReference type="PANTHER" id="PTHR10366">
    <property type="entry name" value="NAD DEPENDENT EPIMERASE/DEHYDRATASE"/>
    <property type="match status" value="1"/>
</dbReference>
<keyword evidence="4" id="KW-0284">Flavonoid biosynthesis</keyword>
<dbReference type="GO" id="GO:0009813">
    <property type="term" value="P:flavonoid biosynthetic process"/>
    <property type="evidence" value="ECO:0007669"/>
    <property type="project" value="UniProtKB-KW"/>
</dbReference>
<dbReference type="InterPro" id="IPR001509">
    <property type="entry name" value="Epimerase_deHydtase"/>
</dbReference>
<dbReference type="Pfam" id="PF01370">
    <property type="entry name" value="Epimerase"/>
    <property type="match status" value="3"/>
</dbReference>
<evidence type="ECO:0000256" key="6">
    <source>
        <dbReference type="ARBA" id="ARBA00037100"/>
    </source>
</evidence>
<comment type="caution">
    <text evidence="15">The sequence shown here is derived from an EMBL/GenBank/DDBJ whole genome shotgun (WGS) entry which is preliminary data.</text>
</comment>
<feature type="domain" description="NAD-dependent epimerase/dehydratase" evidence="14">
    <location>
        <begin position="7"/>
        <end position="217"/>
    </location>
</feature>
<evidence type="ECO:0000256" key="2">
    <source>
        <dbReference type="ARBA" id="ARBA00022857"/>
    </source>
</evidence>
<comment type="function">
    <text evidence="6">Bifunctional enzyme involved in flavonoid metabolism.</text>
</comment>
<sequence length="1067" mass="118711">MATKTMCVTGVSGYIASWLVKFLLQCGYTVKATVRDPNDQKKVDHLTSLDGAKERLHLFKADLLEEGSFDAVVEGCEGVFHTASPFYLGVKDPQAEMIDPALKGTLNVLGSVAKTPSVRRVVLTSSIAAVAFNGKPRTPEVVVDETWWSDPDFCRESQLWYVLSKTLAEDAAWKFVKEKAFDMVTINPAMVIGSLLQPTLNTSAAAILQLLNDVALAHILAFENPSANGRYLMVESVAHYSEIVKILRELYPTMKLPEKCADDKPFTPTYQVNVERAKKLGIEFIPLAESLKETAESLKEKNPYYHIMSQEGKTVCVTGASGFIASWLVKLLLHRGYTVKASVRDPNDPKKTDHLTSLDGAKERLHLFKASLLEEGSFDAVVDGCEGVFHTASPCYVEVKDPQAELIDPALKGTLNVLGSVVKIPTVRRVVLTSSTAAISFNGKPRTPETVIDETWWSDPDFCRESQLWYILSKTLAEDAAWKFMKEKAFDMVTINPTMVIGSLLQPTLNTTCAGILQLLNGSETYPNATSGWVNVKDVALAHILAFENPSANGRYIMVESVAHYSELVQILRELYPAMKLPEMCVDDKPFPPKYQFNIEKAKKLGVEFTPLAESIKETAEKMSLTAKTVCVTGASGYIASWLVKFLLHRGYTVKASVRDPNDPKKTQHLLSLGGAKERLHLFKANLLEEGSFDAVVDGCEGVFHTASPFYYSVTDPQAELLDPAVKGTLNLLGSCAKAPSVKRVVLTSSIAAVAYSGQPRTPEVVVDESWWTSPDYCKEKQLWYVLSKTLAEDAAWKFVKEKGIDMVVVNPAMVIGPLLQPTLNTSSAAVLSLVNGAETYPNSSFGWVNVKDVANAHILAFENPSANGRYLMVERVAHYSDILKILRDLYPTMQLPEKCADDNPLMQNYQVSREKAKSLGVEFTTLEESIKETVESLKEKKFFGGSSAIIEKSNAISVNKFRSDEVEICSISRDFHRLEKTKWIYLIFEVDLKQFGLFFTKQKHVIKISIFCFTVQFFLFSRFVSQTQKTFKNHQVTRELFNVFSFLPWLSFTLAGGKQMDVIFSQ</sequence>
<comment type="catalytic activity">
    <reaction evidence="12">
        <text>(2S)-flavan-4-ol + NADP(+) = (2S)-flavanone + NADPH + H(+)</text>
        <dbReference type="Rhea" id="RHEA:11228"/>
        <dbReference type="ChEBI" id="CHEBI:15378"/>
        <dbReference type="ChEBI" id="CHEBI:15605"/>
        <dbReference type="ChEBI" id="CHEBI:15606"/>
        <dbReference type="ChEBI" id="CHEBI:57783"/>
        <dbReference type="ChEBI" id="CHEBI:58349"/>
        <dbReference type="EC" id="1.1.1.234"/>
    </reaction>
</comment>
<dbReference type="GO" id="GO:0047890">
    <property type="term" value="F:flavanone 4-reductase activity"/>
    <property type="evidence" value="ECO:0007669"/>
    <property type="project" value="UniProtKB-EC"/>
</dbReference>
<dbReference type="Proteomes" id="UP000824120">
    <property type="component" value="Chromosome 1"/>
</dbReference>
<evidence type="ECO:0000256" key="9">
    <source>
        <dbReference type="ARBA" id="ARBA00039963"/>
    </source>
</evidence>
<keyword evidence="3" id="KW-0560">Oxidoreductase</keyword>
<evidence type="ECO:0000313" key="16">
    <source>
        <dbReference type="Proteomes" id="UP000824120"/>
    </source>
</evidence>
<dbReference type="EC" id="1.1.1.234" evidence="7"/>
<dbReference type="OrthoDB" id="2735536at2759"/>
<dbReference type="InterPro" id="IPR036291">
    <property type="entry name" value="NAD(P)-bd_dom_sf"/>
</dbReference>
<dbReference type="AlphaFoldDB" id="A0A9J6AXK5"/>
<dbReference type="EMBL" id="JACXVP010000001">
    <property type="protein sequence ID" value="KAG5628939.1"/>
    <property type="molecule type" value="Genomic_DNA"/>
</dbReference>
<dbReference type="PANTHER" id="PTHR10366:SF852">
    <property type="entry name" value="CINNAMOYL-COA REDUCTASE CAD2"/>
    <property type="match status" value="1"/>
</dbReference>
<evidence type="ECO:0000256" key="4">
    <source>
        <dbReference type="ARBA" id="ARBA00023241"/>
    </source>
</evidence>
<dbReference type="SUPFAM" id="SSF51735">
    <property type="entry name" value="NAD(P)-binding Rossmann-fold domains"/>
    <property type="match status" value="3"/>
</dbReference>
<feature type="non-terminal residue" evidence="15">
    <location>
        <position position="1"/>
    </location>
</feature>
<comment type="catalytic activity">
    <reaction evidence="13">
        <text>a (2R,3S,4S)-leucoanthocyanidin + NADP(+) = a (2R,3R)-dihydroflavonol + NADPH + H(+)</text>
        <dbReference type="Rhea" id="RHEA:54444"/>
        <dbReference type="ChEBI" id="CHEBI:15378"/>
        <dbReference type="ChEBI" id="CHEBI:57783"/>
        <dbReference type="ChEBI" id="CHEBI:58349"/>
        <dbReference type="ChEBI" id="CHEBI:138176"/>
        <dbReference type="ChEBI" id="CHEBI:138188"/>
        <dbReference type="EC" id="1.1.1.219"/>
    </reaction>
</comment>
<accession>A0A9J6AXK5</accession>
<comment type="pathway">
    <text evidence="1">Pigment biosynthesis; anthocyanin biosynthesis.</text>
</comment>
<keyword evidence="16" id="KW-1185">Reference proteome</keyword>
<evidence type="ECO:0000256" key="12">
    <source>
        <dbReference type="ARBA" id="ARBA00048870"/>
    </source>
</evidence>